<dbReference type="GeneID" id="28833404"/>
<keyword evidence="2" id="KW-1185">Reference proteome</keyword>
<dbReference type="EMBL" id="KV460206">
    <property type="protein sequence ID" value="OBU01361.2"/>
    <property type="molecule type" value="Genomic_DNA"/>
</dbReference>
<evidence type="ECO:0000313" key="2">
    <source>
        <dbReference type="Proteomes" id="UP000091956"/>
    </source>
</evidence>
<dbReference type="Gene3D" id="3.30.10.10">
    <property type="entry name" value="Trypsin Inhibitor V, subunit A"/>
    <property type="match status" value="1"/>
</dbReference>
<dbReference type="RefSeq" id="XP_018135093.2">
    <property type="nucleotide sequence ID" value="XM_018269553.2"/>
</dbReference>
<reference evidence="1 2" key="1">
    <citation type="submission" date="2016-03" db="EMBL/GenBank/DDBJ databases">
        <title>Comparative genomics of Pseudogymnoascus destructans, the fungus causing white-nose syndrome of bats.</title>
        <authorList>
            <person name="Palmer J.M."/>
            <person name="Drees K.P."/>
            <person name="Foster J.T."/>
            <person name="Lindner D.L."/>
        </authorList>
    </citation>
    <scope>NUCLEOTIDE SEQUENCE [LARGE SCALE GENOMIC DNA]</scope>
    <source>
        <strain evidence="1 2">UAMH 10579</strain>
    </source>
</reference>
<dbReference type="PANTHER" id="PTHR39600">
    <property type="entry name" value="PEPTIDASE INHIBITOR I78 FAMILY PROTEIN"/>
    <property type="match status" value="1"/>
</dbReference>
<sequence>MLYASLDALDFKYLPTLSPPLSLVNSRIFEKVSTNIEILTYTKSQNLQTRPLHATTAARMPLVAPQISGDVVPQTQDWTNRLMGKTIGDENSVTTFAMSDLPENTRIIPEGQPAALDFQENRLNVHLGKDGTVRQVTQG</sequence>
<evidence type="ECO:0000313" key="1">
    <source>
        <dbReference type="EMBL" id="OBU01361.2"/>
    </source>
</evidence>
<dbReference type="PANTHER" id="PTHR39600:SF1">
    <property type="entry name" value="PEPTIDASE INHIBITOR I78 FAMILY PROTEIN"/>
    <property type="match status" value="1"/>
</dbReference>
<dbReference type="AlphaFoldDB" id="A0A2P2SWY4"/>
<gene>
    <name evidence="1" type="ORF">VE01_00018</name>
</gene>
<organism evidence="1 2">
    <name type="scientific">Pseudogymnoascus verrucosus</name>
    <dbReference type="NCBI Taxonomy" id="342668"/>
    <lineage>
        <taxon>Eukaryota</taxon>
        <taxon>Fungi</taxon>
        <taxon>Dikarya</taxon>
        <taxon>Ascomycota</taxon>
        <taxon>Pezizomycotina</taxon>
        <taxon>Leotiomycetes</taxon>
        <taxon>Thelebolales</taxon>
        <taxon>Thelebolaceae</taxon>
        <taxon>Pseudogymnoascus</taxon>
    </lineage>
</organism>
<name>A0A2P2SWY4_9PEZI</name>
<accession>A0A2P2SWY4</accession>
<dbReference type="Proteomes" id="UP000091956">
    <property type="component" value="Unassembled WGS sequence"/>
</dbReference>
<protein>
    <submittedName>
        <fullName evidence="1">Uncharacterized protein</fullName>
    </submittedName>
</protein>
<dbReference type="STRING" id="342668.A0A2P2SWY4"/>
<proteinExistence type="predicted"/>
<reference evidence="2" key="2">
    <citation type="journal article" date="2018" name="Nat. Commun.">
        <title>Extreme sensitivity to ultraviolet light in the fungal pathogen causing white-nose syndrome of bats.</title>
        <authorList>
            <person name="Palmer J.M."/>
            <person name="Drees K.P."/>
            <person name="Foster J.T."/>
            <person name="Lindner D.L."/>
        </authorList>
    </citation>
    <scope>NUCLEOTIDE SEQUENCE [LARGE SCALE GENOMIC DNA]</scope>
    <source>
        <strain evidence="2">UAMH 10579</strain>
    </source>
</reference>